<dbReference type="EMBL" id="AP014940">
    <property type="protein sequence ID" value="BAV98629.1"/>
    <property type="molecule type" value="Genomic_DNA"/>
</dbReference>
<evidence type="ECO:0000256" key="6">
    <source>
        <dbReference type="ARBA" id="ARBA00022598"/>
    </source>
</evidence>
<evidence type="ECO:0000313" key="14">
    <source>
        <dbReference type="EMBL" id="BAV98629.1"/>
    </source>
</evidence>
<keyword evidence="9" id="KW-0648">Protein biosynthesis</keyword>
<comment type="subcellular location">
    <subcellularLocation>
        <location evidence="1">Cytoplasm</location>
    </subcellularLocation>
</comment>
<evidence type="ECO:0000256" key="4">
    <source>
        <dbReference type="ARBA" id="ARBA00019110"/>
    </source>
</evidence>
<dbReference type="Pfam" id="PF00587">
    <property type="entry name" value="tRNA-synt_2b"/>
    <property type="match status" value="1"/>
</dbReference>
<name>A0AAU9AMR8_LYSEN</name>
<dbReference type="AlphaFoldDB" id="A0AAU9AMR8"/>
<evidence type="ECO:0000256" key="8">
    <source>
        <dbReference type="ARBA" id="ARBA00022840"/>
    </source>
</evidence>
<dbReference type="CDD" id="cd00861">
    <property type="entry name" value="ProRS_anticodon_short"/>
    <property type="match status" value="1"/>
</dbReference>
<organism evidence="14 15">
    <name type="scientific">Lysobacter enzymogenes</name>
    <dbReference type="NCBI Taxonomy" id="69"/>
    <lineage>
        <taxon>Bacteria</taxon>
        <taxon>Pseudomonadati</taxon>
        <taxon>Pseudomonadota</taxon>
        <taxon>Gammaproteobacteria</taxon>
        <taxon>Lysobacterales</taxon>
        <taxon>Lysobacteraceae</taxon>
        <taxon>Lysobacter</taxon>
    </lineage>
</organism>
<evidence type="ECO:0000256" key="7">
    <source>
        <dbReference type="ARBA" id="ARBA00022741"/>
    </source>
</evidence>
<dbReference type="Gene3D" id="3.30.930.10">
    <property type="entry name" value="Bira Bifunctional Protein, Domain 2"/>
    <property type="match status" value="1"/>
</dbReference>
<evidence type="ECO:0000256" key="2">
    <source>
        <dbReference type="ARBA" id="ARBA00011738"/>
    </source>
</evidence>
<proteinExistence type="inferred from homology"/>
<dbReference type="InterPro" id="IPR033730">
    <property type="entry name" value="ProRS_core_prok"/>
</dbReference>
<dbReference type="NCBIfam" id="NF008979">
    <property type="entry name" value="PRK12325.1"/>
    <property type="match status" value="1"/>
</dbReference>
<sequence length="443" mass="49266">MRLSRYLLPTLKENPAEAQIASHRLMLRAGLIRQEAAGIYSWLPAGLRTLRKIEAIVREEMNRAGALELLMPTLQLADLWRESGRYDAYGPEMLRIRDRHERELLYGPTNEDMVTAIFRANVKSYRALPLNLYHVQWKFRDEQRPRFGVMRGREFLMKDAYSFDLDEASARRSYQRMFVAYLRTFARMGIRAIPMRAETGPIGGDLSHEFLVLAQTGESAVYCDKAVLDLPIPGAGVDYDGDLGPIVQQWTAPYAATEDVHDFERFEREVPAERRVQTRGIEVGQVFYFGTKYSAPMKALVTGPDGSDKPIHGGSYGIGVSRLLGAIIEAGHDEAGIVWPDAVAPFNVGIVDLDPGDAQVGDVCAGIQNALEALGLDALHDDTDERAGVKFARMDLLGLPWQLIVGRRGLGEGTVELKRRATGERLSLAPHDAVAHIANHLSS</sequence>
<dbReference type="InterPro" id="IPR002316">
    <property type="entry name" value="Pro-tRNA-ligase_IIa"/>
</dbReference>
<dbReference type="EC" id="6.1.1.15" evidence="3 12"/>
<comment type="catalytic activity">
    <reaction evidence="11">
        <text>tRNA(Pro) + L-proline + ATP = L-prolyl-tRNA(Pro) + AMP + diphosphate</text>
        <dbReference type="Rhea" id="RHEA:14305"/>
        <dbReference type="Rhea" id="RHEA-COMP:9700"/>
        <dbReference type="Rhea" id="RHEA-COMP:9702"/>
        <dbReference type="ChEBI" id="CHEBI:30616"/>
        <dbReference type="ChEBI" id="CHEBI:33019"/>
        <dbReference type="ChEBI" id="CHEBI:60039"/>
        <dbReference type="ChEBI" id="CHEBI:78442"/>
        <dbReference type="ChEBI" id="CHEBI:78532"/>
        <dbReference type="ChEBI" id="CHEBI:456215"/>
        <dbReference type="EC" id="6.1.1.15"/>
    </reaction>
</comment>
<evidence type="ECO:0000259" key="13">
    <source>
        <dbReference type="PROSITE" id="PS50862"/>
    </source>
</evidence>
<dbReference type="InterPro" id="IPR045864">
    <property type="entry name" value="aa-tRNA-synth_II/BPL/LPL"/>
</dbReference>
<dbReference type="RefSeq" id="WP_096379056.1">
    <property type="nucleotide sequence ID" value="NZ_AP014940.1"/>
</dbReference>
<dbReference type="InterPro" id="IPR023716">
    <property type="entry name" value="Prolyl-tRNA_ligase_IIa_type2"/>
</dbReference>
<dbReference type="SUPFAM" id="SSF52954">
    <property type="entry name" value="Class II aaRS ABD-related"/>
    <property type="match status" value="1"/>
</dbReference>
<evidence type="ECO:0000256" key="5">
    <source>
        <dbReference type="ARBA" id="ARBA00022490"/>
    </source>
</evidence>
<dbReference type="PROSITE" id="PS50862">
    <property type="entry name" value="AA_TRNA_LIGASE_II"/>
    <property type="match status" value="1"/>
</dbReference>
<keyword evidence="7" id="KW-0547">Nucleotide-binding</keyword>
<dbReference type="KEGG" id="lem:LEN_3142"/>
<keyword evidence="5" id="KW-0963">Cytoplasm</keyword>
<gene>
    <name evidence="14" type="ORF">LEN_3142</name>
</gene>
<evidence type="ECO:0000256" key="9">
    <source>
        <dbReference type="ARBA" id="ARBA00022917"/>
    </source>
</evidence>
<dbReference type="InterPro" id="IPR044140">
    <property type="entry name" value="ProRS_anticodon_short"/>
</dbReference>
<dbReference type="CDD" id="cd00779">
    <property type="entry name" value="ProRS_core_prok"/>
    <property type="match status" value="1"/>
</dbReference>
<dbReference type="PANTHER" id="PTHR42753">
    <property type="entry name" value="MITOCHONDRIAL RIBOSOME PROTEIN L39/PROLYL-TRNA LIGASE FAMILY MEMBER"/>
    <property type="match status" value="1"/>
</dbReference>
<dbReference type="PRINTS" id="PR01046">
    <property type="entry name" value="TRNASYNTHPRO"/>
</dbReference>
<keyword evidence="10" id="KW-0030">Aminoacyl-tRNA synthetase</keyword>
<evidence type="ECO:0000256" key="12">
    <source>
        <dbReference type="NCBIfam" id="TIGR00409"/>
    </source>
</evidence>
<reference evidence="14 15" key="1">
    <citation type="journal article" date="2017" name="DNA Res.">
        <title>Complete genome sequence and expression profile of the commercial lytic enzyme producer Lysobacter enzymogenes M497-1.</title>
        <authorList>
            <person name="Takami H."/>
            <person name="Toyoda A."/>
            <person name="Uchiyama I."/>
            <person name="Itoh T."/>
            <person name="Takaki Y."/>
            <person name="Arai W."/>
            <person name="Nishi S."/>
            <person name="Kawai M."/>
            <person name="Shinya K."/>
            <person name="Ikeda H."/>
        </authorList>
    </citation>
    <scope>NUCLEOTIDE SEQUENCE [LARGE SCALE GENOMIC DNA]</scope>
    <source>
        <strain evidence="14 15">M497-1</strain>
    </source>
</reference>
<evidence type="ECO:0000256" key="1">
    <source>
        <dbReference type="ARBA" id="ARBA00004496"/>
    </source>
</evidence>
<keyword evidence="8" id="KW-0067">ATP-binding</keyword>
<dbReference type="GO" id="GO:0006433">
    <property type="term" value="P:prolyl-tRNA aminoacylation"/>
    <property type="evidence" value="ECO:0007669"/>
    <property type="project" value="UniProtKB-UniRule"/>
</dbReference>
<dbReference type="Proteomes" id="UP000218824">
    <property type="component" value="Chromosome"/>
</dbReference>
<feature type="domain" description="Aminoacyl-transfer RNA synthetases class-II family profile" evidence="13">
    <location>
        <begin position="38"/>
        <end position="340"/>
    </location>
</feature>
<dbReference type="FunFam" id="3.30.930.10:FF:000042">
    <property type="entry name" value="probable proline--tRNA ligase, mitochondrial"/>
    <property type="match status" value="1"/>
</dbReference>
<keyword evidence="6 14" id="KW-0436">Ligase</keyword>
<dbReference type="InterPro" id="IPR002314">
    <property type="entry name" value="aa-tRNA-synt_IIb"/>
</dbReference>
<dbReference type="InterPro" id="IPR004154">
    <property type="entry name" value="Anticodon-bd"/>
</dbReference>
<dbReference type="InterPro" id="IPR050062">
    <property type="entry name" value="Pro-tRNA_synthetase"/>
</dbReference>
<dbReference type="GO" id="GO:0004827">
    <property type="term" value="F:proline-tRNA ligase activity"/>
    <property type="evidence" value="ECO:0007669"/>
    <property type="project" value="UniProtKB-UniRule"/>
</dbReference>
<evidence type="ECO:0000256" key="3">
    <source>
        <dbReference type="ARBA" id="ARBA00012831"/>
    </source>
</evidence>
<dbReference type="HAMAP" id="MF_01570">
    <property type="entry name" value="Pro_tRNA_synth_type2"/>
    <property type="match status" value="1"/>
</dbReference>
<dbReference type="NCBIfam" id="TIGR00409">
    <property type="entry name" value="proS_fam_II"/>
    <property type="match status" value="1"/>
</dbReference>
<evidence type="ECO:0000256" key="10">
    <source>
        <dbReference type="ARBA" id="ARBA00023146"/>
    </source>
</evidence>
<protein>
    <recommendedName>
        <fullName evidence="4 12">Proline--tRNA ligase</fullName>
        <ecNumber evidence="3 12">6.1.1.15</ecNumber>
    </recommendedName>
</protein>
<dbReference type="GO" id="GO:0005524">
    <property type="term" value="F:ATP binding"/>
    <property type="evidence" value="ECO:0007669"/>
    <property type="project" value="UniProtKB-KW"/>
</dbReference>
<evidence type="ECO:0000313" key="15">
    <source>
        <dbReference type="Proteomes" id="UP000218824"/>
    </source>
</evidence>
<evidence type="ECO:0000256" key="11">
    <source>
        <dbReference type="ARBA" id="ARBA00047671"/>
    </source>
</evidence>
<dbReference type="PANTHER" id="PTHR42753:SF2">
    <property type="entry name" value="PROLINE--TRNA LIGASE"/>
    <property type="match status" value="1"/>
</dbReference>
<comment type="subunit">
    <text evidence="2">Homodimer.</text>
</comment>
<dbReference type="Pfam" id="PF03129">
    <property type="entry name" value="HGTP_anticodon"/>
    <property type="match status" value="1"/>
</dbReference>
<dbReference type="SUPFAM" id="SSF55681">
    <property type="entry name" value="Class II aaRS and biotin synthetases"/>
    <property type="match status" value="1"/>
</dbReference>
<dbReference type="InterPro" id="IPR006195">
    <property type="entry name" value="aa-tRNA-synth_II"/>
</dbReference>
<accession>A0AAU9AMR8</accession>
<dbReference type="InterPro" id="IPR036621">
    <property type="entry name" value="Anticodon-bd_dom_sf"/>
</dbReference>
<dbReference type="GeneID" id="83064966"/>
<dbReference type="Gene3D" id="3.40.50.800">
    <property type="entry name" value="Anticodon-binding domain"/>
    <property type="match status" value="1"/>
</dbReference>
<dbReference type="InterPro" id="IPR004500">
    <property type="entry name" value="Pro-tRNA-synth_IIa_bac-type"/>
</dbReference>
<dbReference type="GO" id="GO:0005829">
    <property type="term" value="C:cytosol"/>
    <property type="evidence" value="ECO:0007669"/>
    <property type="project" value="TreeGrafter"/>
</dbReference>